<keyword evidence="4" id="KW-0175">Coiled coil</keyword>
<keyword evidence="1 3" id="KW-0853">WD repeat</keyword>
<protein>
    <recommendedName>
        <fullName evidence="10">WD40 repeat protein</fullName>
    </recommendedName>
</protein>
<evidence type="ECO:0000256" key="3">
    <source>
        <dbReference type="PROSITE-ProRule" id="PRU00221"/>
    </source>
</evidence>
<dbReference type="InterPro" id="IPR015943">
    <property type="entry name" value="WD40/YVTN_repeat-like_dom_sf"/>
</dbReference>
<dbReference type="PROSITE" id="PS00678">
    <property type="entry name" value="WD_REPEATS_1"/>
    <property type="match status" value="1"/>
</dbReference>
<dbReference type="InterPro" id="IPR059157">
    <property type="entry name" value="WDR36-Utp21_N"/>
</dbReference>
<feature type="region of interest" description="Disordered" evidence="5">
    <location>
        <begin position="1084"/>
        <end position="1105"/>
    </location>
</feature>
<dbReference type="InterPro" id="IPR019775">
    <property type="entry name" value="WD40_repeat_CS"/>
</dbReference>
<feature type="region of interest" description="Disordered" evidence="5">
    <location>
        <begin position="1"/>
        <end position="31"/>
    </location>
</feature>
<name>A0A4Y9Y6M0_9APHY</name>
<organism evidence="8 9">
    <name type="scientific">Rhodofomes roseus</name>
    <dbReference type="NCBI Taxonomy" id="34475"/>
    <lineage>
        <taxon>Eukaryota</taxon>
        <taxon>Fungi</taxon>
        <taxon>Dikarya</taxon>
        <taxon>Basidiomycota</taxon>
        <taxon>Agaricomycotina</taxon>
        <taxon>Agaricomycetes</taxon>
        <taxon>Polyporales</taxon>
        <taxon>Rhodofomes</taxon>
    </lineage>
</organism>
<feature type="repeat" description="WD" evidence="3">
    <location>
        <begin position="251"/>
        <end position="293"/>
    </location>
</feature>
<dbReference type="Proteomes" id="UP000298390">
    <property type="component" value="Unassembled WGS sequence"/>
</dbReference>
<evidence type="ECO:0000259" key="7">
    <source>
        <dbReference type="Pfam" id="PF25171"/>
    </source>
</evidence>
<evidence type="ECO:0000256" key="2">
    <source>
        <dbReference type="ARBA" id="ARBA00022737"/>
    </source>
</evidence>
<dbReference type="SMART" id="SM00320">
    <property type="entry name" value="WD40"/>
    <property type="match status" value="10"/>
</dbReference>
<dbReference type="AlphaFoldDB" id="A0A4Y9Y6M0"/>
<accession>A0A4Y9Y6M0</accession>
<proteinExistence type="predicted"/>
<sequence>MAVVAAEAGPSSPPPRKRARVDHGGPQKASQPRLFAPFRALGLITNDVPFVMQTRSHKGATDGPRIHLVTCLGRSWAMWEGGKIGLLFVGPDAPERITCLAMEGNSVWAASGPHVIQYIRVLVLGSQLLALTEDGTRMLVWNVDSGELAANVQFDSDFVATTMLHPSTYLNKVLVGSSQGNMQLWNIKTQTKIHTFSFSSLATKSTKQVNQPPAAITALVQSPAIDVVGIGFSSGEISVYDVRADERLMKMTMQDGAIRSLSFRSDGQPILASASTNGHIALWDLNSGGQLLHLMRGAHDGAVTAVEWVPGQPLLISSGDDNSIKQWFFESPTAPPRLLKFRSGHHAPPHLIRYYGDDGKQLLTASTDRSLRCTSVVRDSRSFEMSQGHLAKKATSLSIPLTSLKFPPVIAIAYSTTRAKDWDDILTGHAEETFARTWTTKDKKLGKHVFGFGDGGKKGAPVGAVTAVCVSACGNFGLTASSTGAVYMYNMQSGILRKTFSVGACPPEAASRPSPSSTTTSKKKSQERCMTGLATDALNSVVIASTLDGTVNFFDFHTAKSEKTLVLPCSALSIALHRDSGLLAVVCDDRVVRLVDIETRIVVRELRGHRGRVLDLTFSPDSRWLVTTSLDSIIRTFDIPTGRLIDAFRTPSVATSVAFSPTNDFLATSHTDSVGVYLWANRAQYSDVTFLSVSDEENVMNVSLPSMQGTAEDEALEALSSLTLVGQEKPTDVFLMPPHLDGDLVTLSLLPRSRWQTLLNFEVIQQRNKPKEPPKEPEKAPFFLPTLPGVEERFTIQEPQIQEAEKSKTQTKRLQKAAAVSESTFHKKLAAADPDSDYEDFFAYAKTLSPAAMDLELRSLVTLDDFRMFLAALTSRLKSHRDFEAVQTFQSVFLRMHGDVFVSNPELQQEVETLRAVQRKESEKLLELLASSMAVATGTLAGAYGLLKGSSQVGLMITIAGLNGGVAGATFFSFREYVASPILLTALSDTHYSRRIRELREQRKEGTQPGEKLSWWDMRLNKVPDTAASGAFTGGVLNAWKRGRPGIVPGMVTAGLVCTMVQLLYNELGVARIKYVSRKLQASQAPTPASAPPQHPPDHDFEPPRSVSERIFSMLGWHKVSDDDYLAKLKLKREMYLRRIAELEQEKQEAEQQEGTRDRP</sequence>
<feature type="repeat" description="WD" evidence="3">
    <location>
        <begin position="606"/>
        <end position="647"/>
    </location>
</feature>
<dbReference type="PROSITE" id="PS50082">
    <property type="entry name" value="WD_REPEATS_2"/>
    <property type="match status" value="3"/>
</dbReference>
<dbReference type="GO" id="GO:0032040">
    <property type="term" value="C:small-subunit processome"/>
    <property type="evidence" value="ECO:0007669"/>
    <property type="project" value="InterPro"/>
</dbReference>
<feature type="region of interest" description="Disordered" evidence="5">
    <location>
        <begin position="507"/>
        <end position="526"/>
    </location>
</feature>
<evidence type="ECO:0000259" key="6">
    <source>
        <dbReference type="Pfam" id="PF04192"/>
    </source>
</evidence>
<dbReference type="PANTHER" id="PTHR22840:SF12">
    <property type="entry name" value="WD REPEAT-CONTAINING PROTEIN 36"/>
    <property type="match status" value="1"/>
</dbReference>
<dbReference type="Pfam" id="PF25171">
    <property type="entry name" value="Beta-prop_WDR36-Utp21_1st"/>
    <property type="match status" value="1"/>
</dbReference>
<dbReference type="PANTHER" id="PTHR22840">
    <property type="entry name" value="WD REPEAT-CONTAINING PROTEIN 36"/>
    <property type="match status" value="1"/>
</dbReference>
<dbReference type="InterPro" id="IPR007319">
    <property type="entry name" value="WDR36/Utp21_C"/>
</dbReference>
<evidence type="ECO:0000313" key="9">
    <source>
        <dbReference type="Proteomes" id="UP000298390"/>
    </source>
</evidence>
<evidence type="ECO:0000256" key="4">
    <source>
        <dbReference type="SAM" id="Coils"/>
    </source>
</evidence>
<dbReference type="Gene3D" id="2.130.10.10">
    <property type="entry name" value="YVTN repeat-like/Quinoprotein amine dehydrogenase"/>
    <property type="match status" value="2"/>
</dbReference>
<feature type="repeat" description="WD" evidence="3">
    <location>
        <begin position="296"/>
        <end position="327"/>
    </location>
</feature>
<dbReference type="InterPro" id="IPR011047">
    <property type="entry name" value="Quinoprotein_ADH-like_sf"/>
</dbReference>
<feature type="domain" description="WDR36/Utp21 N-terminal" evidence="7">
    <location>
        <begin position="69"/>
        <end position="330"/>
    </location>
</feature>
<dbReference type="GO" id="GO:0034388">
    <property type="term" value="C:Pwp2p-containing subcomplex of 90S preribosome"/>
    <property type="evidence" value="ECO:0007669"/>
    <property type="project" value="TreeGrafter"/>
</dbReference>
<feature type="coiled-coil region" evidence="4">
    <location>
        <begin position="1126"/>
        <end position="1153"/>
    </location>
</feature>
<dbReference type="Pfam" id="PF04192">
    <property type="entry name" value="Utp21"/>
    <property type="match status" value="1"/>
</dbReference>
<comment type="caution">
    <text evidence="8">The sequence shown here is derived from an EMBL/GenBank/DDBJ whole genome shotgun (WGS) entry which is preliminary data.</text>
</comment>
<dbReference type="InterPro" id="IPR001680">
    <property type="entry name" value="WD40_rpt"/>
</dbReference>
<dbReference type="EMBL" id="SEKV01000388">
    <property type="protein sequence ID" value="TFY57985.1"/>
    <property type="molecule type" value="Genomic_DNA"/>
</dbReference>
<gene>
    <name evidence="8" type="ORF">EVJ58_g6693</name>
</gene>
<reference evidence="8 9" key="1">
    <citation type="submission" date="2019-01" db="EMBL/GenBank/DDBJ databases">
        <title>Genome sequencing of the rare red list fungi Fomitopsis rosea.</title>
        <authorList>
            <person name="Buettner E."/>
            <person name="Kellner H."/>
        </authorList>
    </citation>
    <scope>NUCLEOTIDE SEQUENCE [LARGE SCALE GENOMIC DNA]</scope>
    <source>
        <strain evidence="8 9">DSM 105464</strain>
    </source>
</reference>
<feature type="domain" description="WDR36/Utp21 C-terminal" evidence="6">
    <location>
        <begin position="740"/>
        <end position="935"/>
    </location>
</feature>
<evidence type="ECO:0000256" key="1">
    <source>
        <dbReference type="ARBA" id="ARBA00022574"/>
    </source>
</evidence>
<dbReference type="GO" id="GO:0006364">
    <property type="term" value="P:rRNA processing"/>
    <property type="evidence" value="ECO:0007669"/>
    <property type="project" value="InterPro"/>
</dbReference>
<dbReference type="SUPFAM" id="SSF50998">
    <property type="entry name" value="Quinoprotein alcohol dehydrogenase-like"/>
    <property type="match status" value="1"/>
</dbReference>
<evidence type="ECO:0000313" key="8">
    <source>
        <dbReference type="EMBL" id="TFY57985.1"/>
    </source>
</evidence>
<dbReference type="STRING" id="34475.A0A4Y9Y6M0"/>
<keyword evidence="2" id="KW-0677">Repeat</keyword>
<dbReference type="PROSITE" id="PS50294">
    <property type="entry name" value="WD_REPEATS_REGION"/>
    <property type="match status" value="2"/>
</dbReference>
<evidence type="ECO:0000256" key="5">
    <source>
        <dbReference type="SAM" id="MobiDB-lite"/>
    </source>
</evidence>
<evidence type="ECO:0008006" key="10">
    <source>
        <dbReference type="Google" id="ProtNLM"/>
    </source>
</evidence>
<dbReference type="Pfam" id="PF25168">
    <property type="entry name" value="Beta-prop_WDR36-Utp21_2nd"/>
    <property type="match status" value="1"/>
</dbReference>